<name>A0ABQ6FAA6_9RHOO</name>
<gene>
    <name evidence="2" type="ORF">GCM10007933_19700</name>
</gene>
<evidence type="ECO:0000313" key="3">
    <source>
        <dbReference type="Proteomes" id="UP001157167"/>
    </source>
</evidence>
<keyword evidence="3" id="KW-1185">Reference proteome</keyword>
<comment type="caution">
    <text evidence="2">The sequence shown here is derived from an EMBL/GenBank/DDBJ whole genome shotgun (WGS) entry which is preliminary data.</text>
</comment>
<feature type="compositionally biased region" description="Basic residues" evidence="1">
    <location>
        <begin position="40"/>
        <end position="60"/>
    </location>
</feature>
<reference evidence="3" key="1">
    <citation type="journal article" date="2019" name="Int. J. Syst. Evol. Microbiol.">
        <title>The Global Catalogue of Microorganisms (GCM) 10K type strain sequencing project: providing services to taxonomists for standard genome sequencing and annotation.</title>
        <authorList>
            <consortium name="The Broad Institute Genomics Platform"/>
            <consortium name="The Broad Institute Genome Sequencing Center for Infectious Disease"/>
            <person name="Wu L."/>
            <person name="Ma J."/>
        </authorList>
    </citation>
    <scope>NUCLEOTIDE SEQUENCE [LARGE SCALE GENOMIC DNA]</scope>
    <source>
        <strain evidence="3">NBRC 102407</strain>
    </source>
</reference>
<organism evidence="2 3">
    <name type="scientific">Zoogloea oryzae</name>
    <dbReference type="NCBI Taxonomy" id="310767"/>
    <lineage>
        <taxon>Bacteria</taxon>
        <taxon>Pseudomonadati</taxon>
        <taxon>Pseudomonadota</taxon>
        <taxon>Betaproteobacteria</taxon>
        <taxon>Rhodocyclales</taxon>
        <taxon>Zoogloeaceae</taxon>
        <taxon>Zoogloea</taxon>
    </lineage>
</organism>
<sequence length="82" mass="8757">MKWLGENRGAQGAQETTHALTEAPTGPMAHEAATADRHTAARRGQHRPRRRPTLPQKHRSNVTQPAGTAERGAGSAAETGLQ</sequence>
<evidence type="ECO:0000313" key="2">
    <source>
        <dbReference type="EMBL" id="GLT22510.1"/>
    </source>
</evidence>
<dbReference type="Proteomes" id="UP001157167">
    <property type="component" value="Unassembled WGS sequence"/>
</dbReference>
<accession>A0ABQ6FAA6</accession>
<dbReference type="EMBL" id="BSPX01000026">
    <property type="protein sequence ID" value="GLT22510.1"/>
    <property type="molecule type" value="Genomic_DNA"/>
</dbReference>
<evidence type="ECO:0000256" key="1">
    <source>
        <dbReference type="SAM" id="MobiDB-lite"/>
    </source>
</evidence>
<proteinExistence type="predicted"/>
<protein>
    <submittedName>
        <fullName evidence="2">Uncharacterized protein</fullName>
    </submittedName>
</protein>
<feature type="region of interest" description="Disordered" evidence="1">
    <location>
        <begin position="1"/>
        <end position="82"/>
    </location>
</feature>